<dbReference type="SUPFAM" id="SSF103473">
    <property type="entry name" value="MFS general substrate transporter"/>
    <property type="match status" value="2"/>
</dbReference>
<feature type="transmembrane region" description="Helical" evidence="7">
    <location>
        <begin position="116"/>
        <end position="135"/>
    </location>
</feature>
<sequence length="662" mass="71833">MCSSLKKWVTGTNFIVYVSHFLSAWGDRMWSFGVGLFLVNIASNDLQLPAIYGLCTCLTIFLLGATVGHWVDITPRLKAAQLALILQNTFVVICAAGVYAFLWFQHDIIVSEKREWLVPLCQAGIIVFAIFADLASLARMIAVERDWIVEICGKDKDLLAKMTASLRRIDQGTLILAPIATGQIMTYAGLENGAVFIAAWNVASVVIEYYLIWKVYNTVPALRAKKDLTRTDKLKKEEAEEGIDLANEAETANQALTSDTNLSREVKPVVSLDSTHSGDDSNDVDAETASKSPASEMASAGDAKLSVSPGHAQADDSVENKVMELQSHHLETEREKPDLAGKEVEIADDKGKTKKSGCSKMFICSQLLTLYRGWRTYVRYSVALAGLGLACLYMTVLGFDNITVAYAVTQGVSESILGIVMGASAVFGILGTFAYPALRRRLGLVRTGIFALSALVACLVLCVVSIWMPGSPFDPLYYIHPPQVPVCHNATTSVPSAKLPVINNNTAAYNVSISATLLPFLVTDSGNGTDTICVGTETDGPESYLSVGLLLAGIVTARFGLWIADLTITQLFLEDVAEGERGIVNGVQSSLNKLMDVLKFVLVVAVPHVQTFGYLVIVSFIFICLGWLSYAIFLRKNRGHFFHFEKCVGRDTANGHAVPTAA</sequence>
<comment type="caution">
    <text evidence="9">The sequence shown here is derived from an EMBL/GenBank/DDBJ whole genome shotgun (WGS) entry which is preliminary data.</text>
</comment>
<dbReference type="Proteomes" id="UP001374579">
    <property type="component" value="Unassembled WGS sequence"/>
</dbReference>
<feature type="compositionally biased region" description="Polar residues" evidence="8">
    <location>
        <begin position="250"/>
        <end position="261"/>
    </location>
</feature>
<comment type="function">
    <text evidence="7">May be involved in iron transport and iron homeostasis.</text>
</comment>
<keyword evidence="5 7" id="KW-1133">Transmembrane helix</keyword>
<evidence type="ECO:0000256" key="1">
    <source>
        <dbReference type="ARBA" id="ARBA00004141"/>
    </source>
</evidence>
<feature type="transmembrane region" description="Helical" evidence="7">
    <location>
        <begin position="449"/>
        <end position="468"/>
    </location>
</feature>
<feature type="transmembrane region" description="Helical" evidence="7">
    <location>
        <begin position="12"/>
        <end position="30"/>
    </location>
</feature>
<dbReference type="PANTHER" id="PTHR11660">
    <property type="entry name" value="SOLUTE CARRIER FAMILY 40 MEMBER"/>
    <property type="match status" value="1"/>
</dbReference>
<dbReference type="InterPro" id="IPR036259">
    <property type="entry name" value="MFS_trans_sf"/>
</dbReference>
<feature type="transmembrane region" description="Helical" evidence="7">
    <location>
        <begin position="196"/>
        <end position="216"/>
    </location>
</feature>
<gene>
    <name evidence="9" type="ORF">V1264_013675</name>
</gene>
<keyword evidence="3 7" id="KW-0813">Transport</keyword>
<proteinExistence type="inferred from homology"/>
<feature type="transmembrane region" description="Helical" evidence="7">
    <location>
        <begin position="172"/>
        <end position="190"/>
    </location>
</feature>
<reference evidence="9 10" key="1">
    <citation type="submission" date="2024-02" db="EMBL/GenBank/DDBJ databases">
        <title>Chromosome-scale genome assembly of the rough periwinkle Littorina saxatilis.</title>
        <authorList>
            <person name="De Jode A."/>
            <person name="Faria R."/>
            <person name="Formenti G."/>
            <person name="Sims Y."/>
            <person name="Smith T.P."/>
            <person name="Tracey A."/>
            <person name="Wood J.M.D."/>
            <person name="Zagrodzka Z.B."/>
            <person name="Johannesson K."/>
            <person name="Butlin R.K."/>
            <person name="Leder E.H."/>
        </authorList>
    </citation>
    <scope>NUCLEOTIDE SEQUENCE [LARGE SCALE GENOMIC DNA]</scope>
    <source>
        <strain evidence="9">Snail1</strain>
        <tissue evidence="9">Muscle</tissue>
    </source>
</reference>
<name>A0AAN9BNP6_9CAEN</name>
<feature type="transmembrane region" description="Helical" evidence="7">
    <location>
        <begin position="612"/>
        <end position="633"/>
    </location>
</feature>
<keyword evidence="10" id="KW-1185">Reference proteome</keyword>
<evidence type="ECO:0000313" key="10">
    <source>
        <dbReference type="Proteomes" id="UP001374579"/>
    </source>
</evidence>
<keyword evidence="4 7" id="KW-0812">Transmembrane</keyword>
<organism evidence="9 10">
    <name type="scientific">Littorina saxatilis</name>
    <dbReference type="NCBI Taxonomy" id="31220"/>
    <lineage>
        <taxon>Eukaryota</taxon>
        <taxon>Metazoa</taxon>
        <taxon>Spiralia</taxon>
        <taxon>Lophotrochozoa</taxon>
        <taxon>Mollusca</taxon>
        <taxon>Gastropoda</taxon>
        <taxon>Caenogastropoda</taxon>
        <taxon>Littorinimorpha</taxon>
        <taxon>Littorinoidea</taxon>
        <taxon>Littorinidae</taxon>
        <taxon>Littorina</taxon>
    </lineage>
</organism>
<dbReference type="GO" id="GO:0016020">
    <property type="term" value="C:membrane"/>
    <property type="evidence" value="ECO:0007669"/>
    <property type="project" value="UniProtKB-SubCell"/>
</dbReference>
<feature type="transmembrane region" description="Helical" evidence="7">
    <location>
        <begin position="83"/>
        <end position="104"/>
    </location>
</feature>
<evidence type="ECO:0000256" key="5">
    <source>
        <dbReference type="ARBA" id="ARBA00022989"/>
    </source>
</evidence>
<evidence type="ECO:0000256" key="3">
    <source>
        <dbReference type="ARBA" id="ARBA00022448"/>
    </source>
</evidence>
<keyword evidence="7" id="KW-0406">Ion transport</keyword>
<dbReference type="AlphaFoldDB" id="A0AAN9BNP6"/>
<dbReference type="GO" id="GO:0005381">
    <property type="term" value="F:iron ion transmembrane transporter activity"/>
    <property type="evidence" value="ECO:0007669"/>
    <property type="project" value="UniProtKB-UniRule"/>
</dbReference>
<dbReference type="InterPro" id="IPR009716">
    <property type="entry name" value="Ferroportin-1"/>
</dbReference>
<dbReference type="CDD" id="cd17480">
    <property type="entry name" value="MFS_SLC40A1_like"/>
    <property type="match status" value="1"/>
</dbReference>
<feature type="transmembrane region" description="Helical" evidence="7">
    <location>
        <begin position="416"/>
        <end position="437"/>
    </location>
</feature>
<evidence type="ECO:0000256" key="7">
    <source>
        <dbReference type="RuleBase" id="RU365065"/>
    </source>
</evidence>
<evidence type="ECO:0000256" key="6">
    <source>
        <dbReference type="ARBA" id="ARBA00023136"/>
    </source>
</evidence>
<protein>
    <recommendedName>
        <fullName evidence="7">Solute carrier family 40 member</fullName>
    </recommendedName>
</protein>
<evidence type="ECO:0000256" key="8">
    <source>
        <dbReference type="SAM" id="MobiDB-lite"/>
    </source>
</evidence>
<feature type="transmembrane region" description="Helical" evidence="7">
    <location>
        <begin position="50"/>
        <end position="71"/>
    </location>
</feature>
<feature type="transmembrane region" description="Helical" evidence="7">
    <location>
        <begin position="377"/>
        <end position="396"/>
    </location>
</feature>
<dbReference type="Pfam" id="PF06963">
    <property type="entry name" value="FPN1"/>
    <property type="match status" value="2"/>
</dbReference>
<dbReference type="EMBL" id="JBAMIC010000003">
    <property type="protein sequence ID" value="KAK7109676.1"/>
    <property type="molecule type" value="Genomic_DNA"/>
</dbReference>
<dbReference type="PANTHER" id="PTHR11660:SF57">
    <property type="entry name" value="SOLUTE CARRIER FAMILY 40 MEMBER"/>
    <property type="match status" value="1"/>
</dbReference>
<feature type="region of interest" description="Disordered" evidence="8">
    <location>
        <begin position="245"/>
        <end position="316"/>
    </location>
</feature>
<evidence type="ECO:0000313" key="9">
    <source>
        <dbReference type="EMBL" id="KAK7109676.1"/>
    </source>
</evidence>
<comment type="similarity">
    <text evidence="2 7">Belongs to the ferroportin (FP) (TC 2.A.100) family. SLC40A subfamily.</text>
</comment>
<accession>A0AAN9BNP6</accession>
<comment type="subcellular location">
    <subcellularLocation>
        <location evidence="1 7">Membrane</location>
        <topology evidence="1 7">Multi-pass membrane protein</topology>
    </subcellularLocation>
</comment>
<dbReference type="Gene3D" id="1.20.1250.20">
    <property type="entry name" value="MFS general substrate transporter like domains"/>
    <property type="match status" value="1"/>
</dbReference>
<evidence type="ECO:0000256" key="2">
    <source>
        <dbReference type="ARBA" id="ARBA00006279"/>
    </source>
</evidence>
<evidence type="ECO:0000256" key="4">
    <source>
        <dbReference type="ARBA" id="ARBA00022692"/>
    </source>
</evidence>
<keyword evidence="6 7" id="KW-0472">Membrane</keyword>